<evidence type="ECO:0000259" key="1">
    <source>
        <dbReference type="Pfam" id="PF00656"/>
    </source>
</evidence>
<dbReference type="Pfam" id="PF00656">
    <property type="entry name" value="Peptidase_C14"/>
    <property type="match status" value="1"/>
</dbReference>
<dbReference type="GO" id="GO:0005737">
    <property type="term" value="C:cytoplasm"/>
    <property type="evidence" value="ECO:0007669"/>
    <property type="project" value="TreeGrafter"/>
</dbReference>
<dbReference type="Proteomes" id="UP000619260">
    <property type="component" value="Unassembled WGS sequence"/>
</dbReference>
<evidence type="ECO:0000313" key="2">
    <source>
        <dbReference type="EMBL" id="GIJ45975.1"/>
    </source>
</evidence>
<dbReference type="Gene3D" id="3.40.50.1460">
    <property type="match status" value="1"/>
</dbReference>
<dbReference type="SUPFAM" id="SSF52129">
    <property type="entry name" value="Caspase-like"/>
    <property type="match status" value="1"/>
</dbReference>
<dbReference type="PANTHER" id="PTHR48104:SF30">
    <property type="entry name" value="METACASPASE-1"/>
    <property type="match status" value="1"/>
</dbReference>
<dbReference type="GO" id="GO:0004197">
    <property type="term" value="F:cysteine-type endopeptidase activity"/>
    <property type="evidence" value="ECO:0007669"/>
    <property type="project" value="InterPro"/>
</dbReference>
<comment type="caution">
    <text evidence="2">The sequence shown here is derived from an EMBL/GenBank/DDBJ whole genome shotgun (WGS) entry which is preliminary data.</text>
</comment>
<dbReference type="GO" id="GO:0006508">
    <property type="term" value="P:proteolysis"/>
    <property type="evidence" value="ECO:0007669"/>
    <property type="project" value="InterPro"/>
</dbReference>
<dbReference type="RefSeq" id="WP_203899529.1">
    <property type="nucleotide sequence ID" value="NZ_BOPF01000009.1"/>
</dbReference>
<keyword evidence="3" id="KW-1185">Reference proteome</keyword>
<dbReference type="InterPro" id="IPR050452">
    <property type="entry name" value="Metacaspase"/>
</dbReference>
<organism evidence="2 3">
    <name type="scientific">Virgisporangium aliadipatigenens</name>
    <dbReference type="NCBI Taxonomy" id="741659"/>
    <lineage>
        <taxon>Bacteria</taxon>
        <taxon>Bacillati</taxon>
        <taxon>Actinomycetota</taxon>
        <taxon>Actinomycetes</taxon>
        <taxon>Micromonosporales</taxon>
        <taxon>Micromonosporaceae</taxon>
        <taxon>Virgisporangium</taxon>
    </lineage>
</organism>
<name>A0A8J3YL96_9ACTN</name>
<dbReference type="AlphaFoldDB" id="A0A8J3YL96"/>
<dbReference type="InterPro" id="IPR029030">
    <property type="entry name" value="Caspase-like_dom_sf"/>
</dbReference>
<proteinExistence type="predicted"/>
<reference evidence="2" key="1">
    <citation type="submission" date="2021-01" db="EMBL/GenBank/DDBJ databases">
        <title>Whole genome shotgun sequence of Virgisporangium aliadipatigenens NBRC 105644.</title>
        <authorList>
            <person name="Komaki H."/>
            <person name="Tamura T."/>
        </authorList>
    </citation>
    <scope>NUCLEOTIDE SEQUENCE</scope>
    <source>
        <strain evidence="2">NBRC 105644</strain>
    </source>
</reference>
<accession>A0A8J3YL96</accession>
<dbReference type="InterPro" id="IPR011600">
    <property type="entry name" value="Pept_C14_caspase"/>
</dbReference>
<dbReference type="EMBL" id="BOPF01000009">
    <property type="protein sequence ID" value="GIJ45975.1"/>
    <property type="molecule type" value="Genomic_DNA"/>
</dbReference>
<evidence type="ECO:0000313" key="3">
    <source>
        <dbReference type="Proteomes" id="UP000619260"/>
    </source>
</evidence>
<gene>
    <name evidence="2" type="ORF">Val02_28610</name>
</gene>
<dbReference type="PANTHER" id="PTHR48104">
    <property type="entry name" value="METACASPASE-4"/>
    <property type="match status" value="1"/>
</dbReference>
<feature type="domain" description="Peptidase C14 caspase" evidence="1">
    <location>
        <begin position="3"/>
        <end position="256"/>
    </location>
</feature>
<sequence length="850" mass="89566">MARRALLIGSATGGLTGVARDIESMGELLDGRGFEIRELTGANATRAGILDGYEKLIADCASPDTAFVYYSGHGGIVRPLATDAATPAGDIPRDLQFIVPTDIEASTPADFLGILDTELAVLLARLLERTENAVVMLDCCHAAHMARDPQLRPRALPRLSYLDLADNLERRRKAGLQVDLLPALGNRGVRLVACAPEQSAYEYPNRDGVTAGIFTEAFRAALSEAGTAPVTWSTLMRRIRDRTLTLAPEQRPEVEGNSARLLFEVETAERTDAVPIAWVAGTRASIPGAALLGIGAGDRFAVMPAGAVRVDDATTIAVATVAAARGAAAEAILEFRPGHAAVPIGAQAHPLSAAARRRPVASGGTGPFAERLRAALAAAPTLRPAGPDDGVLLADVEFTGDAAVIRDAAGPLTRPVPADDAGIGQLVTMLGRLARSATLRELAPAPDEVLDEEFGVEWGRVVDGAAVPMTPSGALVHAGDAVYVRLRNDSDRRLYFFVFDLGVSGVIDLLTQDDPSGLRIDPGREYVLGARDGVLEGSAVSWPAAVPAGAARPEALLVLVTAARQELAVLQQEGITDAGSAKRFEEIRRDGSALERALADIVLGGEREVARARGRPVVRYAAQRVEFLLSPLPRPTPEVATFLVDERPERSIRLLGARDAAPATPVAIRLRELVVHRNRAWGGSDIRVDALIVTGGGDGDVPVYRAGTARFGNVRDGDRLPLDNLLVYHGPAVGYLDLAWWVSRDRTASRALGDLLAERLNAAEFTAAAAQLAGLAVAAPQAAAAVAAVGAAAIVVNTAYRLLSEAVGDSIGIYRTSFLAGEDFGIGRHPRDGLLRAQDFSYSYEIVGVG</sequence>
<protein>
    <recommendedName>
        <fullName evidence="1">Peptidase C14 caspase domain-containing protein</fullName>
    </recommendedName>
</protein>